<sequence>MYLSRMYLNNQRRQTRALLANPQMMHAAVLSSFPPDSSAQTEEGRVLWRIDRTREETALYVVSPSIPSFEHLQEQSGWAQEPSWQTSDYSQMLNRITKGQRYAFRLTANPVHTVTEEGKKRRVAHITAEHQLRWLIERQEQLGARIADDAGEPTASVNRSTRMVFNRNGRRVTIQQVTFDGVLEVTAADSLRLVLTSGLGKARGYGCGLLTLAPLKITS</sequence>
<reference evidence="1 2" key="1">
    <citation type="submission" date="2018-12" db="EMBL/GenBank/DDBJ databases">
        <title>YIM 101343 draft genome.</title>
        <authorList>
            <person name="Chen X."/>
        </authorList>
    </citation>
    <scope>NUCLEOTIDE SEQUENCE [LARGE SCALE GENOMIC DNA]</scope>
    <source>
        <strain evidence="1 2">YIM 101343</strain>
    </source>
</reference>
<gene>
    <name evidence="1" type="primary">cas6e</name>
    <name evidence="1" type="ORF">EAH68_08350</name>
</gene>
<name>A0A3S0B467_9CORY</name>
<dbReference type="Gene3D" id="3.30.70.1210">
    <property type="entry name" value="Crispr-associated protein, domain 2"/>
    <property type="match status" value="1"/>
</dbReference>
<dbReference type="AlphaFoldDB" id="A0A3S0B467"/>
<dbReference type="CDD" id="cd09727">
    <property type="entry name" value="Cas6_I-E"/>
    <property type="match status" value="1"/>
</dbReference>
<evidence type="ECO:0000313" key="1">
    <source>
        <dbReference type="EMBL" id="RSZ63182.1"/>
    </source>
</evidence>
<protein>
    <submittedName>
        <fullName evidence="1">Type I-E CRISPR-associated protein Cas6/Cse3/CasE</fullName>
    </submittedName>
</protein>
<dbReference type="SUPFAM" id="SSF117987">
    <property type="entry name" value="CRISPR-associated protein"/>
    <property type="match status" value="2"/>
</dbReference>
<proteinExistence type="predicted"/>
<comment type="caution">
    <text evidence="1">The sequence shown here is derived from an EMBL/GenBank/DDBJ whole genome shotgun (WGS) entry which is preliminary data.</text>
</comment>
<dbReference type="OrthoDB" id="9795689at2"/>
<evidence type="ECO:0000313" key="2">
    <source>
        <dbReference type="Proteomes" id="UP000274907"/>
    </source>
</evidence>
<organism evidence="1 2">
    <name type="scientific">Corynebacterium hylobatis</name>
    <dbReference type="NCBI Taxonomy" id="1859290"/>
    <lineage>
        <taxon>Bacteria</taxon>
        <taxon>Bacillati</taxon>
        <taxon>Actinomycetota</taxon>
        <taxon>Actinomycetes</taxon>
        <taxon>Mycobacteriales</taxon>
        <taxon>Corynebacteriaceae</taxon>
        <taxon>Corynebacterium</taxon>
    </lineage>
</organism>
<dbReference type="Proteomes" id="UP000274907">
    <property type="component" value="Unassembled WGS sequence"/>
</dbReference>
<accession>A0A3S0B467</accession>
<dbReference type="Pfam" id="PF08798">
    <property type="entry name" value="CRISPR_assoc"/>
    <property type="match status" value="1"/>
</dbReference>
<dbReference type="EMBL" id="RXHJ01000008">
    <property type="protein sequence ID" value="RSZ63182.1"/>
    <property type="molecule type" value="Genomic_DNA"/>
</dbReference>
<dbReference type="RefSeq" id="WP_126120871.1">
    <property type="nucleotide sequence ID" value="NZ_RXHJ01000008.1"/>
</dbReference>
<dbReference type="Gene3D" id="3.30.70.1200">
    <property type="entry name" value="Crispr-associated protein, domain 1"/>
    <property type="match status" value="1"/>
</dbReference>
<dbReference type="SMART" id="SM01101">
    <property type="entry name" value="CRISPR_assoc"/>
    <property type="match status" value="1"/>
</dbReference>
<keyword evidence="2" id="KW-1185">Reference proteome</keyword>
<dbReference type="NCBIfam" id="TIGR01907">
    <property type="entry name" value="casE_Cse3"/>
    <property type="match status" value="1"/>
</dbReference>
<dbReference type="InterPro" id="IPR010179">
    <property type="entry name" value="CRISPR-assoc_prot_Cse3"/>
</dbReference>